<dbReference type="Pfam" id="PF00176">
    <property type="entry name" value="SNF2-rel_dom"/>
    <property type="match status" value="1"/>
</dbReference>
<dbReference type="PANTHER" id="PTHR45626">
    <property type="entry name" value="TRANSCRIPTION TERMINATION FACTOR 2-RELATED"/>
    <property type="match status" value="1"/>
</dbReference>
<evidence type="ECO:0000259" key="4">
    <source>
        <dbReference type="PROSITE" id="PS51192"/>
    </source>
</evidence>
<feature type="domain" description="Helicase ATP-binding" evidence="4">
    <location>
        <begin position="173"/>
        <end position="356"/>
    </location>
</feature>
<evidence type="ECO:0000313" key="5">
    <source>
        <dbReference type="EMBL" id="KAK2728231.1"/>
    </source>
</evidence>
<accession>A0AAD9XVN4</accession>
<dbReference type="CDD" id="cd18008">
    <property type="entry name" value="DEXDc_SHPRH-like"/>
    <property type="match status" value="1"/>
</dbReference>
<keyword evidence="3" id="KW-0067">ATP-binding</keyword>
<dbReference type="GO" id="GO:0016787">
    <property type="term" value="F:hydrolase activity"/>
    <property type="evidence" value="ECO:0007669"/>
    <property type="project" value="UniProtKB-KW"/>
</dbReference>
<dbReference type="EMBL" id="VYYT01000885">
    <property type="protein sequence ID" value="KAK2728231.1"/>
    <property type="molecule type" value="Genomic_DNA"/>
</dbReference>
<dbReference type="GO" id="GO:0005634">
    <property type="term" value="C:nucleus"/>
    <property type="evidence" value="ECO:0007669"/>
    <property type="project" value="TreeGrafter"/>
</dbReference>
<dbReference type="PROSITE" id="PS51192">
    <property type="entry name" value="HELICASE_ATP_BIND_1"/>
    <property type="match status" value="1"/>
</dbReference>
<comment type="caution">
    <text evidence="5">The sequence shown here is derived from an EMBL/GenBank/DDBJ whole genome shotgun (WGS) entry which is preliminary data.</text>
</comment>
<evidence type="ECO:0000313" key="6">
    <source>
        <dbReference type="Proteomes" id="UP001281614"/>
    </source>
</evidence>
<dbReference type="InterPro" id="IPR027417">
    <property type="entry name" value="P-loop_NTPase"/>
</dbReference>
<dbReference type="AlphaFoldDB" id="A0AAD9XVN4"/>
<dbReference type="GO" id="GO:0006281">
    <property type="term" value="P:DNA repair"/>
    <property type="evidence" value="ECO:0007669"/>
    <property type="project" value="TreeGrafter"/>
</dbReference>
<dbReference type="PANTHER" id="PTHR45626:SF22">
    <property type="entry name" value="DNA REPAIR PROTEIN RAD5"/>
    <property type="match status" value="1"/>
</dbReference>
<protein>
    <submittedName>
        <fullName evidence="5">Alpha-mannosyltransferase</fullName>
    </submittedName>
</protein>
<dbReference type="SMART" id="SM00487">
    <property type="entry name" value="DEXDc"/>
    <property type="match status" value="1"/>
</dbReference>
<dbReference type="GO" id="GO:0005524">
    <property type="term" value="F:ATP binding"/>
    <property type="evidence" value="ECO:0007669"/>
    <property type="project" value="UniProtKB-KW"/>
</dbReference>
<dbReference type="GO" id="GO:0008094">
    <property type="term" value="F:ATP-dependent activity, acting on DNA"/>
    <property type="evidence" value="ECO:0007669"/>
    <property type="project" value="TreeGrafter"/>
</dbReference>
<evidence type="ECO:0000256" key="2">
    <source>
        <dbReference type="ARBA" id="ARBA00022801"/>
    </source>
</evidence>
<reference evidence="5" key="1">
    <citation type="submission" date="2023-02" db="EMBL/GenBank/DDBJ databases">
        <title>Colletotrichum kahawae CIFC_Que2 genome sequencing and assembly.</title>
        <authorList>
            <person name="Baroncelli R."/>
        </authorList>
    </citation>
    <scope>NUCLEOTIDE SEQUENCE</scope>
    <source>
        <strain evidence="5">CIFC_Que2</strain>
    </source>
</reference>
<sequence>MCYIDDVDSIQRSSKKFQQVECRLSITVYGSVEDITEVGDWFQQYEVYLQDPLVCHQNTPYYNPHKLSSESLGTCLMVAEVIDYSTNHIQLQDINSGLDMLDLLSSRQILDEAPQPKAILSPLKKHQKQALTFMLRREQGWGTEDGHADVWRKVDNNVGKRFFVNMVSETHQVEEPPQFYGGIIADPMGLGKTLTMIALAATDLEEGIKATDREWNANDDPFVKATLIIIPPPLLGSWEEQLISHVAAGQLTYRCHHGKTKFANSWELDEVKVVLTTYHTVSAEWKGGMDISSSVLFNVKWRRIILDEAHYIRNENSRMARAVCALNAKSRWAVTGTPVQNRLSDLATLVKFIRVHPYTDTKQFDSDLSRLWKSGEDEKAVKRLQYLSSCLLLRRPKTTISLPPRYDKLCAVEFTHEERVVYDRMRQQAIQSIDNALQNDSSLEVTKTGTCYVNALQQIESLRLFCNLGLGYQTRHQKPKKDDFNWSEIAQQCFNMERQRGAVVCFCCSSVLELTETLLDDFDTATHPPHLFQCLKFACGECSKKHQKARQKLVCGHKPTCSMAPVSVGSNTLEDLPDLASAASTSPASLGPSSKIKALVADIQRLPPGLKRYSTR</sequence>
<organism evidence="5 6">
    <name type="scientific">Colletotrichum kahawae</name>
    <name type="common">Coffee berry disease fungus</name>
    <dbReference type="NCBI Taxonomy" id="34407"/>
    <lineage>
        <taxon>Eukaryota</taxon>
        <taxon>Fungi</taxon>
        <taxon>Dikarya</taxon>
        <taxon>Ascomycota</taxon>
        <taxon>Pezizomycotina</taxon>
        <taxon>Sordariomycetes</taxon>
        <taxon>Hypocreomycetidae</taxon>
        <taxon>Glomerellales</taxon>
        <taxon>Glomerellaceae</taxon>
        <taxon>Colletotrichum</taxon>
        <taxon>Colletotrichum gloeosporioides species complex</taxon>
    </lineage>
</organism>
<dbReference type="InterPro" id="IPR000330">
    <property type="entry name" value="SNF2_N"/>
</dbReference>
<dbReference type="SUPFAM" id="SSF52540">
    <property type="entry name" value="P-loop containing nucleoside triphosphate hydrolases"/>
    <property type="match status" value="1"/>
</dbReference>
<keyword evidence="1" id="KW-0547">Nucleotide-binding</keyword>
<dbReference type="InterPro" id="IPR014001">
    <property type="entry name" value="Helicase_ATP-bd"/>
</dbReference>
<evidence type="ECO:0000256" key="1">
    <source>
        <dbReference type="ARBA" id="ARBA00022741"/>
    </source>
</evidence>
<proteinExistence type="predicted"/>
<keyword evidence="2" id="KW-0378">Hydrolase</keyword>
<dbReference type="InterPro" id="IPR038718">
    <property type="entry name" value="SNF2-like_sf"/>
</dbReference>
<dbReference type="Proteomes" id="UP001281614">
    <property type="component" value="Unassembled WGS sequence"/>
</dbReference>
<dbReference type="Gene3D" id="3.40.50.10810">
    <property type="entry name" value="Tandem AAA-ATPase domain"/>
    <property type="match status" value="1"/>
</dbReference>
<name>A0AAD9XVN4_COLKA</name>
<evidence type="ECO:0000256" key="3">
    <source>
        <dbReference type="ARBA" id="ARBA00022840"/>
    </source>
</evidence>
<keyword evidence="6" id="KW-1185">Reference proteome</keyword>
<gene>
    <name evidence="5" type="ORF">CKAH01_11225</name>
</gene>
<dbReference type="InterPro" id="IPR050628">
    <property type="entry name" value="SNF2_RAD54_helicase_TF"/>
</dbReference>